<dbReference type="Proteomes" id="UP000005640">
    <property type="component" value="Chromosome 15"/>
</dbReference>
<evidence type="ECO:0000313" key="2">
    <source>
        <dbReference type="Proteomes" id="UP000005640"/>
    </source>
</evidence>
<dbReference type="Ensembl" id="ENST00000532056.5">
    <property type="protein sequence ID" value="ENSP00000454002.1"/>
    <property type="gene ID" value="ENSG00000137812.21"/>
</dbReference>
<sequence length="10" mass="1251">MKIVRKSEME</sequence>
<dbReference type="ExpressionAtlas" id="A0A0G2JL96">
    <property type="expression patterns" value="baseline and differential"/>
</dbReference>
<reference evidence="1 2" key="3">
    <citation type="journal article" date="2006" name="Nature">
        <title>Analysis of the DNA sequence and duplication history of human chromosome 15.</title>
        <authorList>
            <person name="Zody M.C."/>
            <person name="Garber M."/>
            <person name="Sharpe T."/>
            <person name="Young S.K."/>
            <person name="Rowen L."/>
            <person name="O'Neill K."/>
            <person name="Whittaker C.A."/>
            <person name="Kamal M."/>
            <person name="Chang J.L."/>
            <person name="Cuomo C.A."/>
            <person name="Dewar K."/>
            <person name="FitzGerald M.G."/>
            <person name="Kodira C.D."/>
            <person name="Madan A."/>
            <person name="Qin S."/>
            <person name="Yang X."/>
            <person name="Abbasi N."/>
            <person name="Abouelleil A."/>
            <person name="Arachchi H.M."/>
            <person name="Baradarani L."/>
            <person name="Birditt B."/>
            <person name="Bloom S."/>
            <person name="Bloom T."/>
            <person name="Borowsky M.L."/>
            <person name="Burke J."/>
            <person name="Butler J."/>
            <person name="Cook A."/>
            <person name="DeArellano K."/>
            <person name="DeCaprio D."/>
            <person name="Dorris L.III."/>
            <person name="Dors M."/>
            <person name="Eichler E.E."/>
            <person name="Engels R."/>
            <person name="Fahey J."/>
            <person name="Fleetwood P."/>
            <person name="Friedman C."/>
            <person name="Gearin G."/>
            <person name="Hall J.L."/>
            <person name="Hensley G."/>
            <person name="Johnson E."/>
            <person name="Jones C."/>
            <person name="Kamat A."/>
            <person name="Kaur A."/>
            <person name="Locke D.P."/>
            <person name="Madan A."/>
            <person name="Munson G."/>
            <person name="Jaffe D.B."/>
            <person name="Lui A."/>
            <person name="Macdonald P."/>
            <person name="Mauceli E."/>
            <person name="Naylor J.W."/>
            <person name="Nesbitt R."/>
            <person name="Nicol R."/>
            <person name="O'Leary S.B."/>
            <person name="Ratcliffe A."/>
            <person name="Rounsley S."/>
            <person name="She X."/>
            <person name="Sneddon K.M."/>
            <person name="Stewart S."/>
            <person name="Sougnez C."/>
            <person name="Stone S.M."/>
            <person name="Topham K."/>
            <person name="Vincent D."/>
            <person name="Wang S."/>
            <person name="Zimmer A.R."/>
            <person name="Birren B.W."/>
            <person name="Hood L."/>
            <person name="Lander E.S."/>
            <person name="Nusbaum C."/>
        </authorList>
    </citation>
    <scope>NUCLEOTIDE SEQUENCE [LARGE SCALE GENOMIC DNA]</scope>
</reference>
<organism evidence="1 2">
    <name type="scientific">Homo sapiens</name>
    <name type="common">Human</name>
    <dbReference type="NCBI Taxonomy" id="9606"/>
    <lineage>
        <taxon>Eukaryota</taxon>
        <taxon>Metazoa</taxon>
        <taxon>Chordata</taxon>
        <taxon>Craniata</taxon>
        <taxon>Vertebrata</taxon>
        <taxon>Euteleostomi</taxon>
        <taxon>Mammalia</taxon>
        <taxon>Eutheria</taxon>
        <taxon>Euarchontoglires</taxon>
        <taxon>Primates</taxon>
        <taxon>Haplorrhini</taxon>
        <taxon>Catarrhini</taxon>
        <taxon>Hominidae</taxon>
        <taxon>Homo</taxon>
    </lineage>
</organism>
<dbReference type="OMA" id="EITKCHA"/>
<dbReference type="GeneTree" id="ENSGT00410000025918"/>
<reference evidence="1" key="5">
    <citation type="submission" date="2025-09" db="UniProtKB">
        <authorList>
            <consortium name="Ensembl"/>
        </authorList>
    </citation>
    <scope>IDENTIFICATION</scope>
</reference>
<dbReference type="ChiTaRS" id="KNL1">
    <property type="organism name" value="human"/>
</dbReference>
<keyword evidence="2" id="KW-1185">Reference proteome</keyword>
<protein>
    <submittedName>
        <fullName evidence="1">Kinetochore scaffold 1</fullName>
    </submittedName>
</protein>
<dbReference type="Antibodypedia" id="23122">
    <property type="antibodies" value="117 antibodies from 21 providers"/>
</dbReference>
<dbReference type="HGNC" id="HGNC:24054">
    <property type="gene designation" value="KNL1"/>
</dbReference>
<accession>A0A0G2JL96</accession>
<reference evidence="1 2" key="2">
    <citation type="journal article" date="2004" name="Nature">
        <title>Finishing the euchromatic sequence of the human genome.</title>
        <authorList>
            <consortium name="International Human Genome Sequencing Consortium"/>
        </authorList>
    </citation>
    <scope>NUCLEOTIDE SEQUENCE [LARGE SCALE GENOMIC DNA]</scope>
</reference>
<reference evidence="1 2" key="1">
    <citation type="journal article" date="2001" name="Nature">
        <title>Initial sequencing and analysis of the human genome.</title>
        <authorList>
            <consortium name="International Human Genome Sequencing Consortium"/>
            <person name="Lander E.S."/>
            <person name="Linton L.M."/>
            <person name="Birren B."/>
            <person name="Nusbaum C."/>
            <person name="Zody M.C."/>
            <person name="Baldwin J."/>
            <person name="Devon K."/>
            <person name="Dewar K."/>
            <person name="Doyle M."/>
            <person name="FitzHugh W."/>
            <person name="Funke R."/>
            <person name="Gage D."/>
            <person name="Harris K."/>
            <person name="Heaford A."/>
            <person name="Howland J."/>
            <person name="Kann L."/>
            <person name="Lehoczky J."/>
            <person name="LeVine R."/>
            <person name="McEwan P."/>
            <person name="McKernan K."/>
            <person name="Meldrim J."/>
            <person name="Mesirov J.P."/>
            <person name="Miranda C."/>
            <person name="Morris W."/>
            <person name="Naylor J."/>
            <person name="Raymond C."/>
            <person name="Rosetti M."/>
            <person name="Santos R."/>
            <person name="Sheridan A."/>
            <person name="Sougnez C."/>
            <person name="Stange-Thomann N."/>
            <person name="Stojanovic N."/>
            <person name="Subramanian A."/>
            <person name="Wyman D."/>
            <person name="Rogers J."/>
            <person name="Sulston J."/>
            <person name="Ainscough R."/>
            <person name="Beck S."/>
            <person name="Bentley D."/>
            <person name="Burton J."/>
            <person name="Clee C."/>
            <person name="Carter N."/>
            <person name="Coulson A."/>
            <person name="Deadman R."/>
            <person name="Deloukas P."/>
            <person name="Dunham A."/>
            <person name="Dunham I."/>
            <person name="Durbin R."/>
            <person name="French L."/>
            <person name="Grafham D."/>
            <person name="Gregory S."/>
            <person name="Hubbard T."/>
            <person name="Humphray S."/>
            <person name="Hunt A."/>
            <person name="Jones M."/>
            <person name="Lloyd C."/>
            <person name="McMurray A."/>
            <person name="Matthews L."/>
            <person name="Mercer S."/>
            <person name="Milne S."/>
            <person name="Mullikin J.C."/>
            <person name="Mungall A."/>
            <person name="Plumb R."/>
            <person name="Ross M."/>
            <person name="Shownkeen R."/>
            <person name="Sims S."/>
            <person name="Waterston R.H."/>
            <person name="Wilson R.K."/>
            <person name="Hillier L.W."/>
            <person name="McPherson J.D."/>
            <person name="Marra M.A."/>
            <person name="Mardis E.R."/>
            <person name="Fulton L.A."/>
            <person name="Chinwalla A.T."/>
            <person name="Pepin K.H."/>
            <person name="Gish W.R."/>
            <person name="Chissoe S.L."/>
            <person name="Wendl M.C."/>
            <person name="Delehaunty K.D."/>
            <person name="Miner T.L."/>
            <person name="Delehaunty A."/>
            <person name="Kramer J.B."/>
            <person name="Cook L.L."/>
            <person name="Fulton R.S."/>
            <person name="Johnson D.L."/>
            <person name="Minx P.J."/>
            <person name="Clifton S.W."/>
            <person name="Hawkins T."/>
            <person name="Branscomb E."/>
            <person name="Predki P."/>
            <person name="Richardson P."/>
            <person name="Wenning S."/>
            <person name="Slezak T."/>
            <person name="Doggett N."/>
            <person name="Cheng J.F."/>
            <person name="Olsen A."/>
            <person name="Lucas S."/>
            <person name="Elkin C."/>
            <person name="Uberbacher E."/>
            <person name="Frazier M."/>
            <person name="Gibbs R.A."/>
            <person name="Muzny D.M."/>
            <person name="Scherer S.E."/>
            <person name="Bouck J.B."/>
            <person name="Sodergren E.J."/>
            <person name="Worley K.C."/>
            <person name="Rives C.M."/>
            <person name="Gorrell J.H."/>
            <person name="Metzker M.L."/>
            <person name="Naylor S.L."/>
            <person name="Kucherlapati R.S."/>
            <person name="Nelson D.L."/>
            <person name="Weinstock G.M."/>
            <person name="Sakaki Y."/>
            <person name="Fujiyama A."/>
            <person name="Hattori M."/>
            <person name="Yada T."/>
            <person name="Toyoda A."/>
            <person name="Itoh T."/>
            <person name="Kawagoe C."/>
            <person name="Watanabe H."/>
            <person name="Totoki Y."/>
            <person name="Taylor T."/>
            <person name="Weissenbach J."/>
            <person name="Heilig R."/>
            <person name="Saurin W."/>
            <person name="Artiguenave F."/>
            <person name="Brottier P."/>
            <person name="Bruls T."/>
            <person name="Pelletier E."/>
            <person name="Robert C."/>
            <person name="Wincker P."/>
            <person name="Smith D.R."/>
            <person name="Doucette-Stamm L."/>
            <person name="Rubenfield M."/>
            <person name="Weinstock K."/>
            <person name="Lee H.M."/>
            <person name="Dubois J."/>
            <person name="Rosenthal A."/>
            <person name="Platzer M."/>
            <person name="Nyakatura G."/>
            <person name="Taudien S."/>
            <person name="Rump A."/>
            <person name="Yang H."/>
            <person name="Yu J."/>
            <person name="Wang J."/>
            <person name="Huang G."/>
            <person name="Gu J."/>
            <person name="Hood L."/>
            <person name="Rowen L."/>
            <person name="Madan A."/>
            <person name="Qin S."/>
            <person name="Davis R.W."/>
            <person name="Federspiel N.A."/>
            <person name="Abola A.P."/>
            <person name="Proctor M.J."/>
            <person name="Myers R.M."/>
            <person name="Schmutz J."/>
            <person name="Dickson M."/>
            <person name="Grimwood J."/>
            <person name="Cox D.R."/>
            <person name="Olson M.V."/>
            <person name="Kaul R."/>
            <person name="Raymond C."/>
            <person name="Shimizu N."/>
            <person name="Kawasaki K."/>
            <person name="Minoshima S."/>
            <person name="Evans G.A."/>
            <person name="Athanasiou M."/>
            <person name="Schultz R."/>
            <person name="Roe B.A."/>
            <person name="Chen F."/>
            <person name="Pan H."/>
            <person name="Ramser J."/>
            <person name="Lehrach H."/>
            <person name="Reinhardt R."/>
            <person name="McCombie W.R."/>
            <person name="de la Bastide M."/>
            <person name="Dedhia N."/>
            <person name="Blocker H."/>
            <person name="Hornischer K."/>
            <person name="Nordsiek G."/>
            <person name="Agarwala R."/>
            <person name="Aravind L."/>
            <person name="Bailey J.A."/>
            <person name="Bateman A."/>
            <person name="Batzoglou S."/>
            <person name="Birney E."/>
            <person name="Bork P."/>
            <person name="Brown D.G."/>
            <person name="Burge C.B."/>
            <person name="Cerutti L."/>
            <person name="Chen H.C."/>
            <person name="Church D."/>
            <person name="Clamp M."/>
            <person name="Copley R.R."/>
            <person name="Doerks T."/>
            <person name="Eddy S.R."/>
            <person name="Eichler E.E."/>
            <person name="Furey T.S."/>
            <person name="Galagan J."/>
            <person name="Gilbert J.G."/>
            <person name="Harmon C."/>
            <person name="Hayashizaki Y."/>
            <person name="Haussler D."/>
            <person name="Hermjakob H."/>
            <person name="Hokamp K."/>
            <person name="Jang W."/>
            <person name="Johnson L.S."/>
            <person name="Jones T.A."/>
            <person name="Kasif S."/>
            <person name="Kaspryzk A."/>
            <person name="Kennedy S."/>
            <person name="Kent W.J."/>
            <person name="Kitts P."/>
            <person name="Koonin E.V."/>
            <person name="Korf I."/>
            <person name="Kulp D."/>
            <person name="Lancet D."/>
            <person name="Lowe T.M."/>
            <person name="McLysaght A."/>
            <person name="Mikkelsen T."/>
            <person name="Moran J.V."/>
            <person name="Mulder N."/>
            <person name="Pollara V.J."/>
            <person name="Ponting C.P."/>
            <person name="Schuler G."/>
            <person name="Schultz J."/>
            <person name="Slater G."/>
            <person name="Smit A.F."/>
            <person name="Stupka E."/>
            <person name="Szustakowski J."/>
            <person name="Thierry-Mieg D."/>
            <person name="Thierry-Mieg J."/>
            <person name="Wagner L."/>
            <person name="Wallis J."/>
            <person name="Wheeler R."/>
            <person name="Williams A."/>
            <person name="Wolf Y.I."/>
            <person name="Wolfe K.H."/>
            <person name="Yang S.P."/>
            <person name="Yeh R.F."/>
            <person name="Collins F."/>
            <person name="Guyer M.S."/>
            <person name="Peterson J."/>
            <person name="Felsenfeld A."/>
            <person name="Wetterstrand K.A."/>
            <person name="Patrinos A."/>
            <person name="Morgan M.J."/>
            <person name="de Jong P."/>
            <person name="Catanese J.J."/>
            <person name="Osoegawa K."/>
            <person name="Shizuya H."/>
            <person name="Choi S."/>
            <person name="Chen Y.J."/>
        </authorList>
    </citation>
    <scope>NUCLEOTIDE SEQUENCE [LARGE SCALE GENOMIC DNA]</scope>
</reference>
<dbReference type="Bgee" id="ENSG00000137812">
    <property type="expression patterns" value="Expressed in male germ line stem cell (sensu Vertebrata) in testis and 130 other cell types or tissues"/>
</dbReference>
<dbReference type="OpenTargets" id="ENSG00000137812"/>
<feature type="non-terminal residue" evidence="1">
    <location>
        <position position="10"/>
    </location>
</feature>
<dbReference type="OrthoDB" id="6132334at2759"/>
<dbReference type="VEuPathDB" id="HostDB:ENSG00000137812"/>
<name>A0A0G2JL96_HUMAN</name>
<evidence type="ECO:0000313" key="1">
    <source>
        <dbReference type="Ensembl" id="ENSP00000454002.1"/>
    </source>
</evidence>
<dbReference type="EMBL" id="AC022405">
    <property type="status" value="NOT_ANNOTATED_CDS"/>
    <property type="molecule type" value="Genomic_DNA"/>
</dbReference>
<reference evidence="1" key="4">
    <citation type="submission" date="2025-08" db="UniProtKB">
        <authorList>
            <consortium name="Ensembl"/>
        </authorList>
    </citation>
    <scope>IDENTIFICATION</scope>
</reference>
<proteinExistence type="predicted"/>
<gene>
    <name evidence="1" type="primary">KNL1</name>
</gene>